<dbReference type="InterPro" id="IPR021013">
    <property type="entry name" value="ATPase_Vma12"/>
</dbReference>
<dbReference type="OMA" id="INAMMVI"/>
<sequence>MCSSPYFENKEIDPRDCRYKPNSKIRKQIDQIIRACKTRHNLYKPVENDAYAKLTSVKNRAKKKLVEESKEKEQNLDDVKSRNFSKEEIVNYLQQIDDILAHEDEQKQAFSYGDLVKLHQLLQYLEGETETYTNKEPRIKKQSDMPFQNQYFFQFMENNFRVIQPEKRKNEILDQRLRKLRCKSASNEYQTMTANVSRAIRGSGTSNFSVGDEIRNIRPTLIATANALMVIIATFAFFYFCFAFARPDYSIANRVLFSFSASMVVAVAEIYFLIRII</sequence>
<dbReference type="Proteomes" id="UP001142055">
    <property type="component" value="Chromosome 1"/>
</dbReference>
<evidence type="ECO:0000256" key="3">
    <source>
        <dbReference type="ARBA" id="ARBA00022824"/>
    </source>
</evidence>
<keyword evidence="6" id="KW-0175">Coiled coil</keyword>
<dbReference type="PANTHER" id="PTHR31394:SF1">
    <property type="entry name" value="TRANSMEMBRANE PROTEIN 199"/>
    <property type="match status" value="1"/>
</dbReference>
<dbReference type="EMBL" id="JAPWDV010000001">
    <property type="protein sequence ID" value="KAJ6225289.1"/>
    <property type="molecule type" value="Genomic_DNA"/>
</dbReference>
<keyword evidence="3" id="KW-0256">Endoplasmic reticulum</keyword>
<accession>A0A9Q0MGW1</accession>
<protein>
    <recommendedName>
        <fullName evidence="10">Transmembrane protein</fullName>
    </recommendedName>
</protein>
<dbReference type="GO" id="GO:0070072">
    <property type="term" value="P:vacuolar proton-transporting V-type ATPase complex assembly"/>
    <property type="evidence" value="ECO:0007669"/>
    <property type="project" value="InterPro"/>
</dbReference>
<feature type="coiled-coil region" evidence="6">
    <location>
        <begin position="51"/>
        <end position="82"/>
    </location>
</feature>
<evidence type="ECO:0000256" key="5">
    <source>
        <dbReference type="ARBA" id="ARBA00023136"/>
    </source>
</evidence>
<feature type="transmembrane region" description="Helical" evidence="7">
    <location>
        <begin position="221"/>
        <end position="245"/>
    </location>
</feature>
<evidence type="ECO:0000256" key="4">
    <source>
        <dbReference type="ARBA" id="ARBA00022989"/>
    </source>
</evidence>
<feature type="transmembrane region" description="Helical" evidence="7">
    <location>
        <begin position="251"/>
        <end position="274"/>
    </location>
</feature>
<evidence type="ECO:0000313" key="8">
    <source>
        <dbReference type="EMBL" id="KAJ6225289.1"/>
    </source>
</evidence>
<dbReference type="GO" id="GO:0005789">
    <property type="term" value="C:endoplasmic reticulum membrane"/>
    <property type="evidence" value="ECO:0007669"/>
    <property type="project" value="UniProtKB-SubCell"/>
</dbReference>
<reference evidence="8" key="1">
    <citation type="submission" date="2022-12" db="EMBL/GenBank/DDBJ databases">
        <title>Genome assemblies of Blomia tropicalis.</title>
        <authorList>
            <person name="Cui Y."/>
        </authorList>
    </citation>
    <scope>NUCLEOTIDE SEQUENCE</scope>
    <source>
        <tissue evidence="8">Adult mites</tissue>
    </source>
</reference>
<evidence type="ECO:0000256" key="2">
    <source>
        <dbReference type="ARBA" id="ARBA00022692"/>
    </source>
</evidence>
<keyword evidence="4 7" id="KW-1133">Transmembrane helix</keyword>
<name>A0A9Q0MGW1_BLOTA</name>
<dbReference type="AlphaFoldDB" id="A0A9Q0MGW1"/>
<dbReference type="Pfam" id="PF11712">
    <property type="entry name" value="Vma12"/>
    <property type="match status" value="1"/>
</dbReference>
<organism evidence="8 9">
    <name type="scientific">Blomia tropicalis</name>
    <name type="common">Mite</name>
    <dbReference type="NCBI Taxonomy" id="40697"/>
    <lineage>
        <taxon>Eukaryota</taxon>
        <taxon>Metazoa</taxon>
        <taxon>Ecdysozoa</taxon>
        <taxon>Arthropoda</taxon>
        <taxon>Chelicerata</taxon>
        <taxon>Arachnida</taxon>
        <taxon>Acari</taxon>
        <taxon>Acariformes</taxon>
        <taxon>Sarcoptiformes</taxon>
        <taxon>Astigmata</taxon>
        <taxon>Glycyphagoidea</taxon>
        <taxon>Echimyopodidae</taxon>
        <taxon>Blomia</taxon>
    </lineage>
</organism>
<dbReference type="PANTHER" id="PTHR31394">
    <property type="entry name" value="TRANSMEMBRANE PROTEIN 199"/>
    <property type="match status" value="1"/>
</dbReference>
<evidence type="ECO:0000256" key="6">
    <source>
        <dbReference type="SAM" id="Coils"/>
    </source>
</evidence>
<comment type="subcellular location">
    <subcellularLocation>
        <location evidence="1">Endoplasmic reticulum membrane</location>
        <topology evidence="1">Multi-pass membrane protein</topology>
    </subcellularLocation>
</comment>
<evidence type="ECO:0000256" key="7">
    <source>
        <dbReference type="SAM" id="Phobius"/>
    </source>
</evidence>
<gene>
    <name evidence="8" type="ORF">RDWZM_003834</name>
</gene>
<proteinExistence type="predicted"/>
<keyword evidence="9" id="KW-1185">Reference proteome</keyword>
<evidence type="ECO:0000256" key="1">
    <source>
        <dbReference type="ARBA" id="ARBA00004477"/>
    </source>
</evidence>
<keyword evidence="5 7" id="KW-0472">Membrane</keyword>
<evidence type="ECO:0000313" key="9">
    <source>
        <dbReference type="Proteomes" id="UP001142055"/>
    </source>
</evidence>
<comment type="caution">
    <text evidence="8">The sequence shown here is derived from an EMBL/GenBank/DDBJ whole genome shotgun (WGS) entry which is preliminary data.</text>
</comment>
<keyword evidence="2 7" id="KW-0812">Transmembrane</keyword>
<evidence type="ECO:0008006" key="10">
    <source>
        <dbReference type="Google" id="ProtNLM"/>
    </source>
</evidence>